<protein>
    <submittedName>
        <fullName evidence="9">Peptidoglycan endopeptidase</fullName>
    </submittedName>
</protein>
<dbReference type="InterPro" id="IPR038765">
    <property type="entry name" value="Papain-like_cys_pep_sf"/>
</dbReference>
<evidence type="ECO:0000256" key="6">
    <source>
        <dbReference type="ARBA" id="ARBA00022807"/>
    </source>
</evidence>
<dbReference type="InterPro" id="IPR000064">
    <property type="entry name" value="NLP_P60_dom"/>
</dbReference>
<dbReference type="GO" id="GO:0008234">
    <property type="term" value="F:cysteine-type peptidase activity"/>
    <property type="evidence" value="ECO:0007669"/>
    <property type="project" value="UniProtKB-KW"/>
</dbReference>
<keyword evidence="2" id="KW-0645">Protease</keyword>
<organism evidence="9 10">
    <name type="scientific">Arthrobacter cheniae</name>
    <dbReference type="NCBI Taxonomy" id="1258888"/>
    <lineage>
        <taxon>Bacteria</taxon>
        <taxon>Bacillati</taxon>
        <taxon>Actinomycetota</taxon>
        <taxon>Actinomycetes</taxon>
        <taxon>Micrococcales</taxon>
        <taxon>Micrococcaceae</taxon>
        <taxon>Arthrobacter</taxon>
    </lineage>
</organism>
<dbReference type="EMBL" id="QZVT01000002">
    <property type="protein sequence ID" value="RJT82235.1"/>
    <property type="molecule type" value="Genomic_DNA"/>
</dbReference>
<evidence type="ECO:0000259" key="7">
    <source>
        <dbReference type="PROSITE" id="PS51782"/>
    </source>
</evidence>
<feature type="domain" description="NlpC/P60" evidence="8">
    <location>
        <begin position="170"/>
        <end position="282"/>
    </location>
</feature>
<dbReference type="InterPro" id="IPR018392">
    <property type="entry name" value="LysM"/>
</dbReference>
<dbReference type="SUPFAM" id="SSF54106">
    <property type="entry name" value="LysM domain"/>
    <property type="match status" value="1"/>
</dbReference>
<dbReference type="GO" id="GO:0006508">
    <property type="term" value="P:proteolysis"/>
    <property type="evidence" value="ECO:0007669"/>
    <property type="project" value="UniProtKB-KW"/>
</dbReference>
<reference evidence="9 10" key="1">
    <citation type="submission" date="2018-09" db="EMBL/GenBank/DDBJ databases">
        <title>Novel species of Arthrobacter.</title>
        <authorList>
            <person name="Liu Q."/>
            <person name="Xin Y.-H."/>
        </authorList>
    </citation>
    <scope>NUCLEOTIDE SEQUENCE [LARGE SCALE GENOMIC DNA]</scope>
    <source>
        <strain evidence="9 10">Hz2</strain>
    </source>
</reference>
<feature type="domain" description="LysM" evidence="7">
    <location>
        <begin position="79"/>
        <end position="123"/>
    </location>
</feature>
<sequence length="282" mass="27721">MSRKSNIARHRAVPTRINPIITASRAVTASASVAGKPAAVVVAASGIMLGAALPASAAGEISVQSAGTQQAAVTTSAAGTYTVQAGDTLGSISAAHGVSLEAVFASNGLGYGSVIYPGQSISLGGSAAPQQYSTQSASIAAVPAAAAAVSVAAPAAPVAAQPAISFQSASVAPAGGIAATAMQGEGSGYVYGGTARGAWDCSGFVQWAYAQNGINLPRTTWSQFAALRPTSNPQPGDLVSQNGGSHVGIYLGNGQMISALNPSQGTQVHSVGVMAVDGYYTR</sequence>
<dbReference type="Gene3D" id="3.10.350.10">
    <property type="entry name" value="LysM domain"/>
    <property type="match status" value="1"/>
</dbReference>
<accession>A0A3A5MEU3</accession>
<keyword evidence="6" id="KW-0788">Thiol protease</keyword>
<gene>
    <name evidence="9" type="ORF">D6T63_04565</name>
</gene>
<dbReference type="Gene3D" id="3.90.1720.10">
    <property type="entry name" value="endopeptidase domain like (from Nostoc punctiforme)"/>
    <property type="match status" value="1"/>
</dbReference>
<keyword evidence="4" id="KW-0677">Repeat</keyword>
<dbReference type="Pfam" id="PF01476">
    <property type="entry name" value="LysM"/>
    <property type="match status" value="1"/>
</dbReference>
<dbReference type="PROSITE" id="PS51782">
    <property type="entry name" value="LYSM"/>
    <property type="match status" value="1"/>
</dbReference>
<evidence type="ECO:0000256" key="5">
    <source>
        <dbReference type="ARBA" id="ARBA00022801"/>
    </source>
</evidence>
<dbReference type="CDD" id="cd00118">
    <property type="entry name" value="LysM"/>
    <property type="match status" value="1"/>
</dbReference>
<dbReference type="RefSeq" id="WP_120148049.1">
    <property type="nucleotide sequence ID" value="NZ_QZVT01000002.1"/>
</dbReference>
<dbReference type="AlphaFoldDB" id="A0A3A5MEU3"/>
<comment type="caution">
    <text evidence="9">The sequence shown here is derived from an EMBL/GenBank/DDBJ whole genome shotgun (WGS) entry which is preliminary data.</text>
</comment>
<dbReference type="SUPFAM" id="SSF54001">
    <property type="entry name" value="Cysteine proteinases"/>
    <property type="match status" value="1"/>
</dbReference>
<evidence type="ECO:0000259" key="8">
    <source>
        <dbReference type="PROSITE" id="PS51935"/>
    </source>
</evidence>
<evidence type="ECO:0000313" key="9">
    <source>
        <dbReference type="EMBL" id="RJT82235.1"/>
    </source>
</evidence>
<dbReference type="PROSITE" id="PS51935">
    <property type="entry name" value="NLPC_P60"/>
    <property type="match status" value="1"/>
</dbReference>
<evidence type="ECO:0000256" key="3">
    <source>
        <dbReference type="ARBA" id="ARBA00022729"/>
    </source>
</evidence>
<evidence type="ECO:0000313" key="10">
    <source>
        <dbReference type="Proteomes" id="UP000272560"/>
    </source>
</evidence>
<evidence type="ECO:0000256" key="2">
    <source>
        <dbReference type="ARBA" id="ARBA00022670"/>
    </source>
</evidence>
<dbReference type="InterPro" id="IPR051202">
    <property type="entry name" value="Peptidase_C40"/>
</dbReference>
<dbReference type="InterPro" id="IPR036779">
    <property type="entry name" value="LysM_dom_sf"/>
</dbReference>
<dbReference type="SMART" id="SM00257">
    <property type="entry name" value="LysM"/>
    <property type="match status" value="1"/>
</dbReference>
<dbReference type="Pfam" id="PF00877">
    <property type="entry name" value="NLPC_P60"/>
    <property type="match status" value="1"/>
</dbReference>
<evidence type="ECO:0000256" key="4">
    <source>
        <dbReference type="ARBA" id="ARBA00022737"/>
    </source>
</evidence>
<dbReference type="PANTHER" id="PTHR47053">
    <property type="entry name" value="MUREIN DD-ENDOPEPTIDASE MEPH-RELATED"/>
    <property type="match status" value="1"/>
</dbReference>
<keyword evidence="10" id="KW-1185">Reference proteome</keyword>
<evidence type="ECO:0000256" key="1">
    <source>
        <dbReference type="ARBA" id="ARBA00007074"/>
    </source>
</evidence>
<dbReference type="OrthoDB" id="9815778at2"/>
<dbReference type="PANTHER" id="PTHR47053:SF1">
    <property type="entry name" value="MUREIN DD-ENDOPEPTIDASE MEPH-RELATED"/>
    <property type="match status" value="1"/>
</dbReference>
<keyword evidence="5" id="KW-0378">Hydrolase</keyword>
<proteinExistence type="inferred from homology"/>
<keyword evidence="3" id="KW-0732">Signal</keyword>
<name>A0A3A5MEU3_9MICC</name>
<comment type="similarity">
    <text evidence="1">Belongs to the peptidase C40 family.</text>
</comment>
<dbReference type="Proteomes" id="UP000272560">
    <property type="component" value="Unassembled WGS sequence"/>
</dbReference>